<evidence type="ECO:0000256" key="1">
    <source>
        <dbReference type="SAM" id="Phobius"/>
    </source>
</evidence>
<keyword evidence="3" id="KW-1185">Reference proteome</keyword>
<dbReference type="STRING" id="1112.A9D12_04220"/>
<gene>
    <name evidence="2" type="ORF">A9D12_04220</name>
</gene>
<accession>A0A192D194</accession>
<dbReference type="EMBL" id="CP016033">
    <property type="protein sequence ID" value="ANK12283.1"/>
    <property type="molecule type" value="Genomic_DNA"/>
</dbReference>
<dbReference type="Proteomes" id="UP000078263">
    <property type="component" value="Chromosome"/>
</dbReference>
<protein>
    <submittedName>
        <fullName evidence="2">Uncharacterized protein</fullName>
    </submittedName>
</protein>
<feature type="transmembrane region" description="Helical" evidence="1">
    <location>
        <begin position="20"/>
        <end position="39"/>
    </location>
</feature>
<proteinExistence type="predicted"/>
<evidence type="ECO:0000313" key="3">
    <source>
        <dbReference type="Proteomes" id="UP000078263"/>
    </source>
</evidence>
<dbReference type="KEGG" id="pns:A9D12_04220"/>
<dbReference type="RefSeq" id="WP_068350089.1">
    <property type="nucleotide sequence ID" value="NZ_CP016033.1"/>
</dbReference>
<dbReference type="AlphaFoldDB" id="A0A192D194"/>
<organism evidence="2 3">
    <name type="scientific">Erythrobacter neustonensis</name>
    <dbReference type="NCBI Taxonomy" id="1112"/>
    <lineage>
        <taxon>Bacteria</taxon>
        <taxon>Pseudomonadati</taxon>
        <taxon>Pseudomonadota</taxon>
        <taxon>Alphaproteobacteria</taxon>
        <taxon>Sphingomonadales</taxon>
        <taxon>Erythrobacteraceae</taxon>
        <taxon>Erythrobacter/Porphyrobacter group</taxon>
        <taxon>Erythrobacter</taxon>
    </lineage>
</organism>
<keyword evidence="1" id="KW-0812">Transmembrane</keyword>
<keyword evidence="1" id="KW-0472">Membrane</keyword>
<keyword evidence="1" id="KW-1133">Transmembrane helix</keyword>
<sequence length="121" mass="13022">MAKSSAPARGAAQTRKGARWGLWLIAILAAAVAIAAYAYREPIRGYGAIAAAYSARVGCSCRYVAGRDLKDCKRDKVAGMELVTMVEDEETRSVTARFPLVAKATATYREGYGCVLEPWEG</sequence>
<reference evidence="2 3" key="1">
    <citation type="submission" date="2016-05" db="EMBL/GenBank/DDBJ databases">
        <title>Compelete Genome Sequence of Bacteriochlorophyll-Synthesizing Bacterium Porphyrobacter neustonensis DSM 9434.</title>
        <authorList>
            <person name="Shi X.-L."/>
            <person name="Wu Y.-H."/>
            <person name="Cheng H."/>
            <person name="Xu L."/>
            <person name="Zhang X.-Q."/>
            <person name="Wang C.-S."/>
            <person name="Xu X.-W."/>
        </authorList>
    </citation>
    <scope>NUCLEOTIDE SEQUENCE [LARGE SCALE GENOMIC DNA]</scope>
    <source>
        <strain evidence="2 3">DSM 9434</strain>
    </source>
</reference>
<name>A0A192D194_9SPHN</name>
<evidence type="ECO:0000313" key="2">
    <source>
        <dbReference type="EMBL" id="ANK12283.1"/>
    </source>
</evidence>
<dbReference type="OrthoDB" id="7391866at2"/>